<evidence type="ECO:0000313" key="1">
    <source>
        <dbReference type="EMBL" id="TDQ11283.1"/>
    </source>
</evidence>
<evidence type="ECO:0000313" key="2">
    <source>
        <dbReference type="Proteomes" id="UP000295620"/>
    </source>
</evidence>
<reference evidence="1 2" key="1">
    <citation type="submission" date="2019-03" db="EMBL/GenBank/DDBJ databases">
        <title>Genomic Encyclopedia of Archaeal and Bacterial Type Strains, Phase II (KMG-II): from individual species to whole genera.</title>
        <authorList>
            <person name="Goeker M."/>
        </authorList>
    </citation>
    <scope>NUCLEOTIDE SEQUENCE [LARGE SCALE GENOMIC DNA]</scope>
    <source>
        <strain evidence="1 2">DSM 19035</strain>
    </source>
</reference>
<name>A0A4V3D1I2_9SPHI</name>
<comment type="caution">
    <text evidence="1">The sequence shown here is derived from an EMBL/GenBank/DDBJ whole genome shotgun (WGS) entry which is preliminary data.</text>
</comment>
<keyword evidence="2" id="KW-1185">Reference proteome</keyword>
<dbReference type="Proteomes" id="UP000295620">
    <property type="component" value="Unassembled WGS sequence"/>
</dbReference>
<dbReference type="EMBL" id="SNYC01000003">
    <property type="protein sequence ID" value="TDQ11283.1"/>
    <property type="molecule type" value="Genomic_DNA"/>
</dbReference>
<gene>
    <name evidence="1" type="ORF">ATK78_0401</name>
</gene>
<dbReference type="OrthoDB" id="745612at2"/>
<sequence>MKHTFLIFALIGCSLLGKAQRITSAKFIISDHGKGIRSVELVIDSNTVVMISGSGELISADTYDGREYNDVDYSRDKQFEYYGDFDKDKAGKLKSIGKLKIDYYSTFDIHDKPGNIKSIGDIKFTYYNTFDIHDQPGNLKTIGAIKLTYYNTFDIHDPQGKVKTVGGVKVTYFNKFDSDRLFGKVKTIKGNTKAVYIIATNRSR</sequence>
<protein>
    <submittedName>
        <fullName evidence="1">Uncharacterized protein</fullName>
    </submittedName>
</protein>
<accession>A0A4V3D1I2</accession>
<dbReference type="RefSeq" id="WP_133574365.1">
    <property type="nucleotide sequence ID" value="NZ_SNYC01000003.1"/>
</dbReference>
<proteinExistence type="predicted"/>
<dbReference type="AlphaFoldDB" id="A0A4V3D1I2"/>
<organism evidence="1 2">
    <name type="scientific">Pedobacter metabolipauper</name>
    <dbReference type="NCBI Taxonomy" id="425513"/>
    <lineage>
        <taxon>Bacteria</taxon>
        <taxon>Pseudomonadati</taxon>
        <taxon>Bacteroidota</taxon>
        <taxon>Sphingobacteriia</taxon>
        <taxon>Sphingobacteriales</taxon>
        <taxon>Sphingobacteriaceae</taxon>
        <taxon>Pedobacter</taxon>
    </lineage>
</organism>